<evidence type="ECO:0000259" key="2">
    <source>
        <dbReference type="SMART" id="SM00829"/>
    </source>
</evidence>
<dbReference type="SMART" id="SM00829">
    <property type="entry name" value="PKS_ER"/>
    <property type="match status" value="1"/>
</dbReference>
<dbReference type="CDD" id="cd05288">
    <property type="entry name" value="PGDH"/>
    <property type="match status" value="1"/>
</dbReference>
<name>A0A2G7G2A7_9EURO</name>
<evidence type="ECO:0000256" key="1">
    <source>
        <dbReference type="ARBA" id="ARBA00023002"/>
    </source>
</evidence>
<feature type="domain" description="Enoyl reductase (ER)" evidence="2">
    <location>
        <begin position="32"/>
        <end position="357"/>
    </location>
</feature>
<dbReference type="InterPro" id="IPR036291">
    <property type="entry name" value="NAD(P)-bd_dom_sf"/>
</dbReference>
<dbReference type="SUPFAM" id="SSF50129">
    <property type="entry name" value="GroES-like"/>
    <property type="match status" value="1"/>
</dbReference>
<keyword evidence="1" id="KW-0560">Oxidoreductase</keyword>
<dbReference type="InterPro" id="IPR020843">
    <property type="entry name" value="ER"/>
</dbReference>
<dbReference type="PANTHER" id="PTHR43205:SF19">
    <property type="entry name" value="ENOYL REDUCTASE (ER) DOMAIN-CONTAINING PROTEIN"/>
    <property type="match status" value="1"/>
</dbReference>
<dbReference type="Pfam" id="PF00107">
    <property type="entry name" value="ADH_zinc_N"/>
    <property type="match status" value="1"/>
</dbReference>
<dbReference type="EMBL" id="NEXV01000266">
    <property type="protein sequence ID" value="PIG86241.1"/>
    <property type="molecule type" value="Genomic_DNA"/>
</dbReference>
<dbReference type="FunFam" id="3.40.50.720:FF:000121">
    <property type="entry name" value="Prostaglandin reductase 2"/>
    <property type="match status" value="1"/>
</dbReference>
<gene>
    <name evidence="3" type="ORF">AARAC_004694</name>
</gene>
<organism evidence="3 4">
    <name type="scientific">Aspergillus arachidicola</name>
    <dbReference type="NCBI Taxonomy" id="656916"/>
    <lineage>
        <taxon>Eukaryota</taxon>
        <taxon>Fungi</taxon>
        <taxon>Dikarya</taxon>
        <taxon>Ascomycota</taxon>
        <taxon>Pezizomycotina</taxon>
        <taxon>Eurotiomycetes</taxon>
        <taxon>Eurotiomycetidae</taxon>
        <taxon>Eurotiales</taxon>
        <taxon>Aspergillaceae</taxon>
        <taxon>Aspergillus</taxon>
        <taxon>Aspergillus subgen. Circumdati</taxon>
    </lineage>
</organism>
<evidence type="ECO:0000313" key="4">
    <source>
        <dbReference type="Proteomes" id="UP000231358"/>
    </source>
</evidence>
<dbReference type="InterPro" id="IPR041694">
    <property type="entry name" value="ADH_N_2"/>
</dbReference>
<dbReference type="Pfam" id="PF16884">
    <property type="entry name" value="ADH_N_2"/>
    <property type="match status" value="1"/>
</dbReference>
<comment type="caution">
    <text evidence="3">The sequence shown here is derived from an EMBL/GenBank/DDBJ whole genome shotgun (WGS) entry which is preliminary data.</text>
</comment>
<sequence length="359" mass="38860">MPTVPPPGLSPALHRLSRPKITVATDQPILNGPDATFALITTETGVPNDGQVLIKTLCFSNDLSQRGWIDAVTDNERLYVPLLPHGSPMPAYALAEIVESRTDSLDRGDLVRVWTGWSEYAVVDAQLCTRLPLLPNRLSPTHHLGALGITGLTAFFGMTDVAQATKDDVVVVSGAAGATGSMAVQIAKNVIGCKKVIGIAGSDSKSKWVESLGADVCLNYKSSTFPEELAQVTPEFVNVYFDNVGGDILSLLFTRMARYGRIAACGAIANYNHASNRSIGVKNWFEVVAMRLQIKGFVVKDYTARFEEALQVLMNALAEGKLKIDSEVEHVIEGDFENVPVVWMKLFTGANQGKLITRL</sequence>
<protein>
    <recommendedName>
        <fullName evidence="2">Enoyl reductase (ER) domain-containing protein</fullName>
    </recommendedName>
</protein>
<accession>A0A2G7G2A7</accession>
<dbReference type="Gene3D" id="3.40.50.720">
    <property type="entry name" value="NAD(P)-binding Rossmann-like Domain"/>
    <property type="match status" value="1"/>
</dbReference>
<dbReference type="InterPro" id="IPR011032">
    <property type="entry name" value="GroES-like_sf"/>
</dbReference>
<dbReference type="SUPFAM" id="SSF51735">
    <property type="entry name" value="NAD(P)-binding Rossmann-fold domains"/>
    <property type="match status" value="1"/>
</dbReference>
<dbReference type="Proteomes" id="UP000231358">
    <property type="component" value="Unassembled WGS sequence"/>
</dbReference>
<evidence type="ECO:0000313" key="3">
    <source>
        <dbReference type="EMBL" id="PIG86241.1"/>
    </source>
</evidence>
<dbReference type="Gene3D" id="3.90.180.10">
    <property type="entry name" value="Medium-chain alcohol dehydrogenases, catalytic domain"/>
    <property type="match status" value="1"/>
</dbReference>
<dbReference type="GO" id="GO:0016628">
    <property type="term" value="F:oxidoreductase activity, acting on the CH-CH group of donors, NAD or NADP as acceptor"/>
    <property type="evidence" value="ECO:0007669"/>
    <property type="project" value="InterPro"/>
</dbReference>
<dbReference type="InterPro" id="IPR045010">
    <property type="entry name" value="MDR_fam"/>
</dbReference>
<dbReference type="PANTHER" id="PTHR43205">
    <property type="entry name" value="PROSTAGLANDIN REDUCTASE"/>
    <property type="match status" value="1"/>
</dbReference>
<dbReference type="InterPro" id="IPR013149">
    <property type="entry name" value="ADH-like_C"/>
</dbReference>
<reference evidence="3 4" key="1">
    <citation type="submission" date="2017-05" db="EMBL/GenBank/DDBJ databases">
        <title>Genome sequence for an aflatoxigenic pathogen of Argentinian peanut, Aspergillus arachidicola.</title>
        <authorList>
            <person name="Moore G."/>
            <person name="Beltz S.B."/>
            <person name="Mack B.M."/>
        </authorList>
    </citation>
    <scope>NUCLEOTIDE SEQUENCE [LARGE SCALE GENOMIC DNA]</scope>
    <source>
        <strain evidence="3 4">CBS 117610</strain>
    </source>
</reference>
<proteinExistence type="predicted"/>
<keyword evidence="4" id="KW-1185">Reference proteome</keyword>
<dbReference type="AlphaFoldDB" id="A0A2G7G2A7"/>